<name>A0A6M0RPJ0_9CYAN</name>
<dbReference type="InterPro" id="IPR027417">
    <property type="entry name" value="P-loop_NTPase"/>
</dbReference>
<dbReference type="Proteomes" id="UP000481033">
    <property type="component" value="Unassembled WGS sequence"/>
</dbReference>
<evidence type="ECO:0000313" key="3">
    <source>
        <dbReference type="Proteomes" id="UP000481033"/>
    </source>
</evidence>
<reference evidence="2 3" key="1">
    <citation type="journal article" date="2020" name="Microb. Ecol.">
        <title>Ecogenomics of the Marine Benthic Filamentous Cyanobacterium Adonisia.</title>
        <authorList>
            <person name="Walter J.M."/>
            <person name="Coutinho F.H."/>
            <person name="Leomil L."/>
            <person name="Hargreaves P.I."/>
            <person name="Campeao M.E."/>
            <person name="Vieira V.V."/>
            <person name="Silva B.S."/>
            <person name="Fistarol G.O."/>
            <person name="Salomon P.S."/>
            <person name="Sawabe T."/>
            <person name="Mino S."/>
            <person name="Hosokawa M."/>
            <person name="Miyashita H."/>
            <person name="Maruyama F."/>
            <person name="van Verk M.C."/>
            <person name="Dutilh B.E."/>
            <person name="Thompson C.C."/>
            <person name="Thompson F.L."/>
        </authorList>
    </citation>
    <scope>NUCLEOTIDE SEQUENCE [LARGE SCALE GENOMIC DNA]</scope>
    <source>
        <strain evidence="2 3">CCMR0081</strain>
    </source>
</reference>
<evidence type="ECO:0000313" key="2">
    <source>
        <dbReference type="EMBL" id="NEZ57682.1"/>
    </source>
</evidence>
<dbReference type="InterPro" id="IPR058651">
    <property type="entry name" value="HTH_VMAP-M9"/>
</dbReference>
<dbReference type="Pfam" id="PF14516">
    <property type="entry name" value="AAA_35"/>
    <property type="match status" value="1"/>
</dbReference>
<dbReference type="Gene3D" id="3.40.50.300">
    <property type="entry name" value="P-loop containing nucleotide triphosphate hydrolases"/>
    <property type="match status" value="1"/>
</dbReference>
<gene>
    <name evidence="2" type="ORF">DXZ20_18845</name>
</gene>
<dbReference type="AlphaFoldDB" id="A0A6M0RPJ0"/>
<dbReference type="Pfam" id="PF26355">
    <property type="entry name" value="HTH_VMAP-M9"/>
    <property type="match status" value="1"/>
</dbReference>
<keyword evidence="3" id="KW-1185">Reference proteome</keyword>
<proteinExistence type="predicted"/>
<dbReference type="EMBL" id="QXHD01000004">
    <property type="protein sequence ID" value="NEZ57682.1"/>
    <property type="molecule type" value="Genomic_DNA"/>
</dbReference>
<accession>A0A6M0RPJ0</accession>
<dbReference type="RefSeq" id="WP_163664476.1">
    <property type="nucleotide sequence ID" value="NZ_QXHD01000004.1"/>
</dbReference>
<feature type="domain" description="vWA-MoxR associated protein N-terminal HTH" evidence="1">
    <location>
        <begin position="10"/>
        <end position="78"/>
    </location>
</feature>
<evidence type="ECO:0000259" key="1">
    <source>
        <dbReference type="Pfam" id="PF26355"/>
    </source>
</evidence>
<protein>
    <recommendedName>
        <fullName evidence="1">vWA-MoxR associated protein N-terminal HTH domain-containing protein</fullName>
    </recommendedName>
</protein>
<organism evidence="2 3">
    <name type="scientific">Adonisia turfae CCMR0081</name>
    <dbReference type="NCBI Taxonomy" id="2292702"/>
    <lineage>
        <taxon>Bacteria</taxon>
        <taxon>Bacillati</taxon>
        <taxon>Cyanobacteriota</taxon>
        <taxon>Adonisia</taxon>
        <taxon>Adonisia turfae</taxon>
    </lineage>
</organism>
<sequence>MTPDEIVHVLNATGQKQLLPVQELILRQSWEGETYASMAEELHYDAAYLKKVAFELWHLLSDTFETPISKVTLRPILEPQSLAPHQKQFLEDSQSLLGRQVYLTELCFKSKFPAGSIPVGSALYISHPTIEDMACQEISEPGGMVRIKAPRRMGKSSLLLRMLSHAAVQNYRTVYLDCQEIDGRLKEDQTKFLRWFCANISYQLDLEPKLDDYWDVEMGARLSSTLYIEQYILRQLKKPLVLFVDDADLLLQHIDMARCFFSVLRSWHERAKRIVSMQNLRLVVTYCSEFHSFLDISQSLCNVGLPIKLPYFSLNQMQQLAGRYKLHDSEGNADITWLSSLLAMTGGHPYLVQLAFYNLCQGAVTVRQLLRDAPTLASIYQDHLRGYLVALQLRPELIAALKDVMTAEQSTKVDPMLAYELDSMGLIQLQGNQVIPSCELYRLYFSAQLS</sequence>
<comment type="caution">
    <text evidence="2">The sequence shown here is derived from an EMBL/GenBank/DDBJ whole genome shotgun (WGS) entry which is preliminary data.</text>
</comment>
<dbReference type="SUPFAM" id="SSF52540">
    <property type="entry name" value="P-loop containing nucleoside triphosphate hydrolases"/>
    <property type="match status" value="1"/>
</dbReference>